<dbReference type="SUPFAM" id="SSF50965">
    <property type="entry name" value="Galactose oxidase, central domain"/>
    <property type="match status" value="1"/>
</dbReference>
<keyword evidence="13" id="KW-0090">Biological rhythms</keyword>
<dbReference type="Gene3D" id="2.120.10.80">
    <property type="entry name" value="Kelch-type beta propeller"/>
    <property type="match status" value="2"/>
</dbReference>
<evidence type="ECO:0000256" key="12">
    <source>
        <dbReference type="ARBA" id="ARBA00023089"/>
    </source>
</evidence>
<feature type="region of interest" description="Disordered" evidence="16">
    <location>
        <begin position="1"/>
        <end position="92"/>
    </location>
</feature>
<evidence type="ECO:0000256" key="4">
    <source>
        <dbReference type="ARBA" id="ARBA00022441"/>
    </source>
</evidence>
<dbReference type="GO" id="GO:0009637">
    <property type="term" value="P:response to blue light"/>
    <property type="evidence" value="ECO:0007669"/>
    <property type="project" value="TreeGrafter"/>
</dbReference>
<evidence type="ECO:0000256" key="6">
    <source>
        <dbReference type="ARBA" id="ARBA00022606"/>
    </source>
</evidence>
<dbReference type="Gene3D" id="1.20.1280.50">
    <property type="match status" value="1"/>
</dbReference>
<dbReference type="InterPro" id="IPR000014">
    <property type="entry name" value="PAS"/>
</dbReference>
<keyword evidence="6" id="KW-0716">Sensory transduction</keyword>
<name>A0A140F7F1_CEPFO</name>
<dbReference type="PANTHER" id="PTHR46175:SF2">
    <property type="entry name" value="ADAGIO PROTEIN 3"/>
    <property type="match status" value="1"/>
</dbReference>
<evidence type="ECO:0000256" key="13">
    <source>
        <dbReference type="ARBA" id="ARBA00023108"/>
    </source>
</evidence>
<dbReference type="GO" id="GO:0005634">
    <property type="term" value="C:nucleus"/>
    <property type="evidence" value="ECO:0007669"/>
    <property type="project" value="UniProtKB-SubCell"/>
</dbReference>
<keyword evidence="15" id="KW-0539">Nucleus</keyword>
<dbReference type="InterPro" id="IPR011043">
    <property type="entry name" value="Gal_Oxase/kelch_b-propeller"/>
</dbReference>
<dbReference type="GO" id="GO:0007623">
    <property type="term" value="P:circadian rhythm"/>
    <property type="evidence" value="ECO:0007669"/>
    <property type="project" value="TreeGrafter"/>
</dbReference>
<evidence type="ECO:0000256" key="10">
    <source>
        <dbReference type="ARBA" id="ARBA00022786"/>
    </source>
</evidence>
<dbReference type="EMBL" id="KU702050">
    <property type="protein sequence ID" value="AML79555.1"/>
    <property type="molecule type" value="mRNA"/>
</dbReference>
<dbReference type="InterPro" id="IPR001810">
    <property type="entry name" value="F-box_dom"/>
</dbReference>
<dbReference type="Pfam" id="PF12937">
    <property type="entry name" value="F-box-like"/>
    <property type="match status" value="1"/>
</dbReference>
<dbReference type="SUPFAM" id="SSF81383">
    <property type="entry name" value="F-box domain"/>
    <property type="match status" value="1"/>
</dbReference>
<evidence type="ECO:0000256" key="7">
    <source>
        <dbReference type="ARBA" id="ARBA00022630"/>
    </source>
</evidence>
<dbReference type="GO" id="GO:0019005">
    <property type="term" value="C:SCF ubiquitin ligase complex"/>
    <property type="evidence" value="ECO:0007669"/>
    <property type="project" value="TreeGrafter"/>
</dbReference>
<dbReference type="PANTHER" id="PTHR46175">
    <property type="entry name" value="BACTERIOOPSIN TRANSCRIPTIONAL ACTIVATOR"/>
    <property type="match status" value="1"/>
</dbReference>
<evidence type="ECO:0000256" key="2">
    <source>
        <dbReference type="ARBA" id="ARBA00004906"/>
    </source>
</evidence>
<dbReference type="SMART" id="SM00086">
    <property type="entry name" value="PAC"/>
    <property type="match status" value="1"/>
</dbReference>
<dbReference type="InterPro" id="IPR035965">
    <property type="entry name" value="PAS-like_dom_sf"/>
</dbReference>
<dbReference type="FunFam" id="3.30.450.20:FF:000041">
    <property type="entry name" value="Adagio protein 1"/>
    <property type="match status" value="1"/>
</dbReference>
<dbReference type="Pfam" id="PF13426">
    <property type="entry name" value="PAS_9"/>
    <property type="match status" value="1"/>
</dbReference>
<keyword evidence="4" id="KW-0880">Kelch repeat</keyword>
<evidence type="ECO:0000256" key="16">
    <source>
        <dbReference type="SAM" id="MobiDB-lite"/>
    </source>
</evidence>
<keyword evidence="11" id="KW-0157">Chromophore</keyword>
<keyword evidence="7" id="KW-0285">Flavoprotein</keyword>
<sequence>MGKKPQKTKELLLAIAEASSTGDEMQQQPQPQPQPQTPRKRGRPRKIVETEEKKGQELAKEEEEEDTESQYQKAKTNDKEEEEEEEEEEEKDLAAGLFFYPAEPTSFVVSDAFEPDFPIIYVNTVFEIFTGYRAHEVLGRNCRFLQYRDPRAQRRHPLVDPFVASEIRRCLEEGVEFQGELLNFRKDGTPIVNRLRLKPIHDDDGIVTHIIGIQVFSEAKIDLNSVSYPVFKKTGDQKCDHSDAYSPISGQSPFSLHQELCGILQLSDEVLAHNILSRLTPRDVASIGSVCRRIRQLTKNEYLRKMVCQNTWGREVTGALELMTKKLGWGRLARELTTLEAVCWRNLTVGGAVEPSRCNFSACAAGNRLVLFGGEGVNMEPMDDTFVLNLDALNPEWRKISVKSSPPGRWGHTLSCLNGSWLVVFGGCGREGLLNDVFVLDLDAKQPTWKEVFGGTPPLPRSWHSSCTIGGSKLVISGGCTDAGVLLSDTHLLDLDAERPIWKEIPTSWAPPSRLGHSLSVYGKSKILMFGGLANSGHLRLRSGETYTLDLEDEPQWRQLECSAFTSMGSQSAVVPPPRLDHVAFSTPCGRIIIFGGSIAGMNSPSQLFLLDPSEEKPSWRTLNVPGQPPKFAWGHSTCVVGGTRVLVLGGHTEEWILNELHELCLASTQDSNTYL</sequence>
<feature type="compositionally biased region" description="Acidic residues" evidence="16">
    <location>
        <begin position="79"/>
        <end position="91"/>
    </location>
</feature>
<keyword evidence="9" id="KW-0677">Repeat</keyword>
<evidence type="ECO:0000259" key="17">
    <source>
        <dbReference type="PROSITE" id="PS50112"/>
    </source>
</evidence>
<evidence type="ECO:0000256" key="1">
    <source>
        <dbReference type="ARBA" id="ARBA00004123"/>
    </source>
</evidence>
<dbReference type="PROSITE" id="PS50112">
    <property type="entry name" value="PAS"/>
    <property type="match status" value="1"/>
</dbReference>
<feature type="domain" description="PAS" evidence="17">
    <location>
        <begin position="119"/>
        <end position="150"/>
    </location>
</feature>
<keyword evidence="8" id="KW-0288">FMN</keyword>
<comment type="similarity">
    <text evidence="3">Belongs to the ADAGIO family.</text>
</comment>
<keyword evidence="10" id="KW-0833">Ubl conjugation pathway</keyword>
<organism evidence="18">
    <name type="scientific">Cephalotus follicularis</name>
    <name type="common">Albany pitcher plant</name>
    <dbReference type="NCBI Taxonomy" id="3775"/>
    <lineage>
        <taxon>Eukaryota</taxon>
        <taxon>Viridiplantae</taxon>
        <taxon>Streptophyta</taxon>
        <taxon>Embryophyta</taxon>
        <taxon>Tracheophyta</taxon>
        <taxon>Spermatophyta</taxon>
        <taxon>Magnoliopsida</taxon>
        <taxon>eudicotyledons</taxon>
        <taxon>Gunneridae</taxon>
        <taxon>Pentapetalae</taxon>
        <taxon>rosids</taxon>
        <taxon>fabids</taxon>
        <taxon>Oxalidales</taxon>
        <taxon>Cephalotaceae</taxon>
        <taxon>Cephalotus</taxon>
    </lineage>
</organism>
<dbReference type="Pfam" id="PF07646">
    <property type="entry name" value="Kelch_2"/>
    <property type="match status" value="1"/>
</dbReference>
<dbReference type="FunFam" id="2.120.10.80:FF:000005">
    <property type="entry name" value="Putative LOV domain-containing protein"/>
    <property type="match status" value="1"/>
</dbReference>
<dbReference type="InterPro" id="IPR001610">
    <property type="entry name" value="PAC"/>
</dbReference>
<evidence type="ECO:0000313" key="18">
    <source>
        <dbReference type="EMBL" id="AML79555.1"/>
    </source>
</evidence>
<feature type="compositionally biased region" description="Basic and acidic residues" evidence="16">
    <location>
        <begin position="46"/>
        <end position="59"/>
    </location>
</feature>
<dbReference type="GO" id="GO:0005829">
    <property type="term" value="C:cytosol"/>
    <property type="evidence" value="ECO:0007669"/>
    <property type="project" value="TreeGrafter"/>
</dbReference>
<keyword evidence="14" id="KW-0675">Receptor</keyword>
<dbReference type="CDD" id="cd22154">
    <property type="entry name" value="F-box_AtADO-like"/>
    <property type="match status" value="1"/>
</dbReference>
<protein>
    <submittedName>
        <fullName evidence="18">Putative LOV domain-containing protein</fullName>
    </submittedName>
</protein>
<dbReference type="NCBIfam" id="TIGR00229">
    <property type="entry name" value="sensory_box"/>
    <property type="match status" value="1"/>
</dbReference>
<accession>A0A140F7F1</accession>
<dbReference type="GO" id="GO:0016567">
    <property type="term" value="P:protein ubiquitination"/>
    <property type="evidence" value="ECO:0007669"/>
    <property type="project" value="UniProtKB-UniPathway"/>
</dbReference>
<dbReference type="FunFam" id="2.120.10.80:FF:000026">
    <property type="entry name" value="Putative LOV domain-containing protein"/>
    <property type="match status" value="1"/>
</dbReference>
<dbReference type="InterPro" id="IPR036047">
    <property type="entry name" value="F-box-like_dom_sf"/>
</dbReference>
<proteinExistence type="evidence at transcript level"/>
<keyword evidence="12" id="KW-0287">Flowering</keyword>
<evidence type="ECO:0000256" key="3">
    <source>
        <dbReference type="ARBA" id="ARBA00007833"/>
    </source>
</evidence>
<comment type="pathway">
    <text evidence="2">Protein modification; protein ubiquitination.</text>
</comment>
<evidence type="ECO:0000256" key="11">
    <source>
        <dbReference type="ARBA" id="ARBA00022991"/>
    </source>
</evidence>
<comment type="subcellular location">
    <subcellularLocation>
        <location evidence="1">Nucleus</location>
    </subcellularLocation>
</comment>
<dbReference type="GO" id="GO:0009908">
    <property type="term" value="P:flower development"/>
    <property type="evidence" value="ECO:0007669"/>
    <property type="project" value="UniProtKB-KW"/>
</dbReference>
<dbReference type="CDD" id="cd00130">
    <property type="entry name" value="PAS"/>
    <property type="match status" value="1"/>
</dbReference>
<dbReference type="Pfam" id="PF24681">
    <property type="entry name" value="Kelch_KLHDC2_KLHL20_DRC7"/>
    <property type="match status" value="1"/>
</dbReference>
<evidence type="ECO:0000256" key="5">
    <source>
        <dbReference type="ARBA" id="ARBA00022543"/>
    </source>
</evidence>
<reference evidence="18" key="1">
    <citation type="journal article" date="2016" name="Proc. Natl. Acad. Sci. U.S.A.">
        <title>Functional and topological diversity of LOV domain photoreceptors.</title>
        <authorList>
            <person name="Glantz S.T."/>
            <person name="Carpenter E.J."/>
            <person name="Melkonian M."/>
            <person name="Gardner K.H."/>
            <person name="Boyden E.S."/>
            <person name="Wong G.K."/>
            <person name="Chow B.Y."/>
        </authorList>
    </citation>
    <scope>NUCLEOTIDE SEQUENCE</scope>
    <source>
        <strain evidence="18">YZVJ_2012834</strain>
    </source>
</reference>
<keyword evidence="5" id="KW-0600">Photoreceptor protein</keyword>
<evidence type="ECO:0000256" key="9">
    <source>
        <dbReference type="ARBA" id="ARBA00022737"/>
    </source>
</evidence>
<evidence type="ECO:0000256" key="14">
    <source>
        <dbReference type="ARBA" id="ARBA00023170"/>
    </source>
</evidence>
<evidence type="ECO:0000256" key="15">
    <source>
        <dbReference type="ARBA" id="ARBA00023242"/>
    </source>
</evidence>
<dbReference type="AlphaFoldDB" id="A0A140F7F1"/>
<dbReference type="GO" id="GO:0009881">
    <property type="term" value="F:photoreceptor activity"/>
    <property type="evidence" value="ECO:0007669"/>
    <property type="project" value="UniProtKB-KW"/>
</dbReference>
<dbReference type="UniPathway" id="UPA00143"/>
<evidence type="ECO:0000256" key="8">
    <source>
        <dbReference type="ARBA" id="ARBA00022643"/>
    </source>
</evidence>
<dbReference type="InterPro" id="IPR011498">
    <property type="entry name" value="Kelch_2"/>
</dbReference>
<dbReference type="Gene3D" id="3.30.450.20">
    <property type="entry name" value="PAS domain"/>
    <property type="match status" value="1"/>
</dbReference>
<dbReference type="InterPro" id="IPR015915">
    <property type="entry name" value="Kelch-typ_b-propeller"/>
</dbReference>
<dbReference type="SUPFAM" id="SSF55785">
    <property type="entry name" value="PYP-like sensor domain (PAS domain)"/>
    <property type="match status" value="1"/>
</dbReference>